<dbReference type="SUPFAM" id="SSF51197">
    <property type="entry name" value="Clavaminate synthase-like"/>
    <property type="match status" value="1"/>
</dbReference>
<evidence type="ECO:0000256" key="3">
    <source>
        <dbReference type="ARBA" id="ARBA00022723"/>
    </source>
</evidence>
<keyword evidence="9" id="KW-1185">Reference proteome</keyword>
<keyword evidence="6" id="KW-0408">Iron</keyword>
<reference evidence="8 9" key="1">
    <citation type="journal article" date="2024" name="Commun. Biol.">
        <title>Comparative genomic analysis of thermophilic fungi reveals convergent evolutionary adaptations and gene losses.</title>
        <authorList>
            <person name="Steindorff A.S."/>
            <person name="Aguilar-Pontes M.V."/>
            <person name="Robinson A.J."/>
            <person name="Andreopoulos B."/>
            <person name="LaButti K."/>
            <person name="Kuo A."/>
            <person name="Mondo S."/>
            <person name="Riley R."/>
            <person name="Otillar R."/>
            <person name="Haridas S."/>
            <person name="Lipzen A."/>
            <person name="Grimwood J."/>
            <person name="Schmutz J."/>
            <person name="Clum A."/>
            <person name="Reid I.D."/>
            <person name="Moisan M.C."/>
            <person name="Butler G."/>
            <person name="Nguyen T.T.M."/>
            <person name="Dewar K."/>
            <person name="Conant G."/>
            <person name="Drula E."/>
            <person name="Henrissat B."/>
            <person name="Hansel C."/>
            <person name="Singer S."/>
            <person name="Hutchinson M.I."/>
            <person name="de Vries R.P."/>
            <person name="Natvig D.O."/>
            <person name="Powell A.J."/>
            <person name="Tsang A."/>
            <person name="Grigoriev I.V."/>
        </authorList>
    </citation>
    <scope>NUCLEOTIDE SEQUENCE [LARGE SCALE GENOMIC DNA]</scope>
    <source>
        <strain evidence="8 9">ATCC 24622</strain>
    </source>
</reference>
<protein>
    <recommendedName>
        <fullName evidence="7">TauD/TfdA-like domain-containing protein</fullName>
    </recommendedName>
</protein>
<dbReference type="InterPro" id="IPR042098">
    <property type="entry name" value="TauD-like_sf"/>
</dbReference>
<comment type="caution">
    <text evidence="8">The sequence shown here is derived from an EMBL/GenBank/DDBJ whole genome shotgun (WGS) entry which is preliminary data.</text>
</comment>
<keyword evidence="4" id="KW-0223">Dioxygenase</keyword>
<name>A0ABR3WCZ4_9PEZI</name>
<feature type="domain" description="TauD/TfdA-like" evidence="7">
    <location>
        <begin position="86"/>
        <end position="358"/>
    </location>
</feature>
<keyword evidence="5" id="KW-0560">Oxidoreductase</keyword>
<dbReference type="PANTHER" id="PTHR30468:SF1">
    <property type="entry name" value="ALPHA-KETOGLUTARATE-DEPENDENT SULFONATE DIOXYGENASE"/>
    <property type="match status" value="1"/>
</dbReference>
<gene>
    <name evidence="8" type="ORF">VTK73DRAFT_7806</name>
</gene>
<evidence type="ECO:0000256" key="2">
    <source>
        <dbReference type="ARBA" id="ARBA00005896"/>
    </source>
</evidence>
<evidence type="ECO:0000313" key="8">
    <source>
        <dbReference type="EMBL" id="KAL1858790.1"/>
    </source>
</evidence>
<dbReference type="PANTHER" id="PTHR30468">
    <property type="entry name" value="ALPHA-KETOGLUTARATE-DEPENDENT SULFONATE DIOXYGENASE"/>
    <property type="match status" value="1"/>
</dbReference>
<keyword evidence="3" id="KW-0479">Metal-binding</keyword>
<evidence type="ECO:0000256" key="4">
    <source>
        <dbReference type="ARBA" id="ARBA00022964"/>
    </source>
</evidence>
<evidence type="ECO:0000256" key="5">
    <source>
        <dbReference type="ARBA" id="ARBA00023002"/>
    </source>
</evidence>
<comment type="similarity">
    <text evidence="2">Belongs to the TfdA dioxygenase family.</text>
</comment>
<dbReference type="InterPro" id="IPR051323">
    <property type="entry name" value="AtsK-like"/>
</dbReference>
<dbReference type="Gene3D" id="3.60.130.10">
    <property type="entry name" value="Clavaminate synthase-like"/>
    <property type="match status" value="1"/>
</dbReference>
<dbReference type="EMBL" id="JAZHXJ010000517">
    <property type="protein sequence ID" value="KAL1858790.1"/>
    <property type="molecule type" value="Genomic_DNA"/>
</dbReference>
<evidence type="ECO:0000256" key="1">
    <source>
        <dbReference type="ARBA" id="ARBA00001954"/>
    </source>
</evidence>
<dbReference type="Pfam" id="PF02668">
    <property type="entry name" value="TauD"/>
    <property type="match status" value="1"/>
</dbReference>
<evidence type="ECO:0000313" key="9">
    <source>
        <dbReference type="Proteomes" id="UP001586593"/>
    </source>
</evidence>
<accession>A0ABR3WCZ4</accession>
<comment type="cofactor">
    <cofactor evidence="1">
        <name>Fe(2+)</name>
        <dbReference type="ChEBI" id="CHEBI:29033"/>
    </cofactor>
</comment>
<evidence type="ECO:0000256" key="6">
    <source>
        <dbReference type="ARBA" id="ARBA00023004"/>
    </source>
</evidence>
<evidence type="ECO:0000259" key="7">
    <source>
        <dbReference type="Pfam" id="PF02668"/>
    </source>
</evidence>
<organism evidence="8 9">
    <name type="scientific">Phialemonium thermophilum</name>
    <dbReference type="NCBI Taxonomy" id="223376"/>
    <lineage>
        <taxon>Eukaryota</taxon>
        <taxon>Fungi</taxon>
        <taxon>Dikarya</taxon>
        <taxon>Ascomycota</taxon>
        <taxon>Pezizomycotina</taxon>
        <taxon>Sordariomycetes</taxon>
        <taxon>Sordariomycetidae</taxon>
        <taxon>Cephalothecales</taxon>
        <taxon>Cephalothecaceae</taxon>
        <taxon>Phialemonium</taxon>
    </lineage>
</organism>
<dbReference type="Proteomes" id="UP001586593">
    <property type="component" value="Unassembled WGS sequence"/>
</dbReference>
<dbReference type="InterPro" id="IPR003819">
    <property type="entry name" value="TauD/TfdA-like"/>
</dbReference>
<sequence>MAPSATSVAPALAATAAGGVGHGSPADKTAARIQNQDGSPLYPEYMPFYDPLEKVEDLGYFEHFDPGHRADPRLPNLLANATRVVDLSPHVGTEIEGVQLSQLSSAGLDELALMAARRGALVFRNQDFRDIGLARQKSIVRHFGPLHVHGWAPHPVAGSPEHMVIYDHRDDLRVRRSWKGRSPIQWHTDQSPEPQPPGTTFICMLESPPAAGGDTLVSSSVQAYKALSPRFRKRLEGLTAIHSNNDGVTQELKNNGDKAVMRRRELVQEHPVVIVHPVTREKALYVNPVYTKRIVGFDQEESDCILQFLFDHIAKRQDFQCRVRYEPGTVLVWDQRVTNHSQTLDYPAGARRHAFRLTPLANVPIPALVEEDDGECAKDEARVQLGLC</sequence>
<proteinExistence type="inferred from homology"/>